<evidence type="ECO:0000313" key="2">
    <source>
        <dbReference type="EMBL" id="KAK1365450.1"/>
    </source>
</evidence>
<protein>
    <submittedName>
        <fullName evidence="2">Uncharacterized protein</fullName>
    </submittedName>
</protein>
<accession>A0AAD8HDC6</accession>
<evidence type="ECO:0000313" key="3">
    <source>
        <dbReference type="Proteomes" id="UP001237642"/>
    </source>
</evidence>
<comment type="caution">
    <text evidence="2">The sequence shown here is derived from an EMBL/GenBank/DDBJ whole genome shotgun (WGS) entry which is preliminary data.</text>
</comment>
<dbReference type="Proteomes" id="UP001237642">
    <property type="component" value="Unassembled WGS sequence"/>
</dbReference>
<reference evidence="2" key="2">
    <citation type="submission" date="2023-05" db="EMBL/GenBank/DDBJ databases">
        <authorList>
            <person name="Schelkunov M.I."/>
        </authorList>
    </citation>
    <scope>NUCLEOTIDE SEQUENCE</scope>
    <source>
        <strain evidence="2">Hsosn_3</strain>
        <tissue evidence="2">Leaf</tissue>
    </source>
</reference>
<feature type="region of interest" description="Disordered" evidence="1">
    <location>
        <begin position="79"/>
        <end position="105"/>
    </location>
</feature>
<dbReference type="AlphaFoldDB" id="A0AAD8HDC6"/>
<name>A0AAD8HDC6_9APIA</name>
<sequence>MSNILDAVQQMVRSLPTHEVKQTVLDEQVRNLATATFPDPSQQSKQMLYVRTASSLLPRVLKDSDRIIVEKNLSEKAKGKKAAVLDNRGHNEGEEDPDAHLFPLF</sequence>
<dbReference type="EMBL" id="JAUIZM010000009">
    <property type="protein sequence ID" value="KAK1365450.1"/>
    <property type="molecule type" value="Genomic_DNA"/>
</dbReference>
<evidence type="ECO:0000256" key="1">
    <source>
        <dbReference type="SAM" id="MobiDB-lite"/>
    </source>
</evidence>
<gene>
    <name evidence="2" type="ORF">POM88_041011</name>
</gene>
<proteinExistence type="predicted"/>
<organism evidence="2 3">
    <name type="scientific">Heracleum sosnowskyi</name>
    <dbReference type="NCBI Taxonomy" id="360622"/>
    <lineage>
        <taxon>Eukaryota</taxon>
        <taxon>Viridiplantae</taxon>
        <taxon>Streptophyta</taxon>
        <taxon>Embryophyta</taxon>
        <taxon>Tracheophyta</taxon>
        <taxon>Spermatophyta</taxon>
        <taxon>Magnoliopsida</taxon>
        <taxon>eudicotyledons</taxon>
        <taxon>Gunneridae</taxon>
        <taxon>Pentapetalae</taxon>
        <taxon>asterids</taxon>
        <taxon>campanulids</taxon>
        <taxon>Apiales</taxon>
        <taxon>Apiaceae</taxon>
        <taxon>Apioideae</taxon>
        <taxon>apioid superclade</taxon>
        <taxon>Tordylieae</taxon>
        <taxon>Tordyliinae</taxon>
        <taxon>Heracleum</taxon>
    </lineage>
</organism>
<reference evidence="2" key="1">
    <citation type="submission" date="2023-02" db="EMBL/GenBank/DDBJ databases">
        <title>Genome of toxic invasive species Heracleum sosnowskyi carries increased number of genes despite the absence of recent whole-genome duplications.</title>
        <authorList>
            <person name="Schelkunov M."/>
            <person name="Shtratnikova V."/>
            <person name="Makarenko M."/>
            <person name="Klepikova A."/>
            <person name="Omelchenko D."/>
            <person name="Novikova G."/>
            <person name="Obukhova E."/>
            <person name="Bogdanov V."/>
            <person name="Penin A."/>
            <person name="Logacheva M."/>
        </authorList>
    </citation>
    <scope>NUCLEOTIDE SEQUENCE</scope>
    <source>
        <strain evidence="2">Hsosn_3</strain>
        <tissue evidence="2">Leaf</tissue>
    </source>
</reference>
<keyword evidence="3" id="KW-1185">Reference proteome</keyword>